<dbReference type="SMART" id="SM01017">
    <property type="entry name" value="Arrestin_C"/>
    <property type="match status" value="1"/>
</dbReference>
<feature type="compositionally biased region" description="Low complexity" evidence="1">
    <location>
        <begin position="825"/>
        <end position="846"/>
    </location>
</feature>
<dbReference type="STRING" id="1071380.I2H3N4"/>
<keyword evidence="4" id="KW-1185">Reference proteome</keyword>
<protein>
    <recommendedName>
        <fullName evidence="2">Arrestin C-terminal-like domain-containing protein</fullName>
    </recommendedName>
</protein>
<feature type="region of interest" description="Disordered" evidence="1">
    <location>
        <begin position="620"/>
        <end position="641"/>
    </location>
</feature>
<dbReference type="OrthoDB" id="2333384at2759"/>
<dbReference type="KEGG" id="tbl:TBLA_0D04910"/>
<dbReference type="RefSeq" id="XP_004180505.1">
    <property type="nucleotide sequence ID" value="XM_004180457.1"/>
</dbReference>
<evidence type="ECO:0000259" key="2">
    <source>
        <dbReference type="SMART" id="SM01017"/>
    </source>
</evidence>
<name>I2H3N4_HENB6</name>
<dbReference type="InterPro" id="IPR011021">
    <property type="entry name" value="Arrestin-like_N"/>
</dbReference>
<feature type="region of interest" description="Disordered" evidence="1">
    <location>
        <begin position="703"/>
        <end position="770"/>
    </location>
</feature>
<dbReference type="InParanoid" id="I2H3N4"/>
<dbReference type="PANTHER" id="PTHR11188">
    <property type="entry name" value="ARRESTIN DOMAIN CONTAINING PROTEIN"/>
    <property type="match status" value="1"/>
</dbReference>
<dbReference type="Pfam" id="PF00339">
    <property type="entry name" value="Arrestin_N"/>
    <property type="match status" value="1"/>
</dbReference>
<proteinExistence type="predicted"/>
<feature type="compositionally biased region" description="Low complexity" evidence="1">
    <location>
        <begin position="857"/>
        <end position="872"/>
    </location>
</feature>
<feature type="compositionally biased region" description="Low complexity" evidence="1">
    <location>
        <begin position="760"/>
        <end position="770"/>
    </location>
</feature>
<dbReference type="InterPro" id="IPR011022">
    <property type="entry name" value="Arrestin_C-like"/>
</dbReference>
<dbReference type="HOGENOM" id="CLU_018982_1_1_1"/>
<feature type="region of interest" description="Disordered" evidence="1">
    <location>
        <begin position="116"/>
        <end position="147"/>
    </location>
</feature>
<organism evidence="3 4">
    <name type="scientific">Henningerozyma blattae (strain ATCC 34711 / CBS 6284 / DSM 70876 / NBRC 10599 / NRRL Y-10934 / UCD 77-7)</name>
    <name type="common">Yeast</name>
    <name type="synonym">Tetrapisispora blattae</name>
    <dbReference type="NCBI Taxonomy" id="1071380"/>
    <lineage>
        <taxon>Eukaryota</taxon>
        <taxon>Fungi</taxon>
        <taxon>Dikarya</taxon>
        <taxon>Ascomycota</taxon>
        <taxon>Saccharomycotina</taxon>
        <taxon>Saccharomycetes</taxon>
        <taxon>Saccharomycetales</taxon>
        <taxon>Saccharomycetaceae</taxon>
        <taxon>Henningerozyma</taxon>
    </lineage>
</organism>
<dbReference type="InterPro" id="IPR050357">
    <property type="entry name" value="Arrestin_domain-protein"/>
</dbReference>
<accession>I2H3N4</accession>
<dbReference type="InterPro" id="IPR014752">
    <property type="entry name" value="Arrestin-like_C"/>
</dbReference>
<dbReference type="GO" id="GO:0005886">
    <property type="term" value="C:plasma membrane"/>
    <property type="evidence" value="ECO:0007669"/>
    <property type="project" value="TreeGrafter"/>
</dbReference>
<evidence type="ECO:0000313" key="3">
    <source>
        <dbReference type="EMBL" id="CCH60986.1"/>
    </source>
</evidence>
<dbReference type="GO" id="GO:0030674">
    <property type="term" value="F:protein-macromolecule adaptor activity"/>
    <property type="evidence" value="ECO:0007669"/>
    <property type="project" value="TreeGrafter"/>
</dbReference>
<feature type="compositionally biased region" description="Polar residues" evidence="1">
    <location>
        <begin position="847"/>
        <end position="856"/>
    </location>
</feature>
<dbReference type="Proteomes" id="UP000002866">
    <property type="component" value="Chromosome 4"/>
</dbReference>
<feature type="compositionally biased region" description="Low complexity" evidence="1">
    <location>
        <begin position="734"/>
        <end position="747"/>
    </location>
</feature>
<dbReference type="Pfam" id="PF02752">
    <property type="entry name" value="Arrestin_C"/>
    <property type="match status" value="1"/>
</dbReference>
<reference evidence="3 4" key="1">
    <citation type="journal article" date="2011" name="Proc. Natl. Acad. Sci. U.S.A.">
        <title>Evolutionary erosion of yeast sex chromosomes by mating-type switching accidents.</title>
        <authorList>
            <person name="Gordon J.L."/>
            <person name="Armisen D."/>
            <person name="Proux-Wera E."/>
            <person name="Oheigeartaigh S.S."/>
            <person name="Byrne K.P."/>
            <person name="Wolfe K.H."/>
        </authorList>
    </citation>
    <scope>NUCLEOTIDE SEQUENCE [LARGE SCALE GENOMIC DNA]</scope>
    <source>
        <strain evidence="4">ATCC 34711 / CBS 6284 / DSM 70876 / NBRC 10599 / NRRL Y-10934 / UCD 77-7</strain>
    </source>
</reference>
<dbReference type="EMBL" id="HE806319">
    <property type="protein sequence ID" value="CCH60986.1"/>
    <property type="molecule type" value="Genomic_DNA"/>
</dbReference>
<feature type="region of interest" description="Disordered" evidence="1">
    <location>
        <begin position="812"/>
        <end position="902"/>
    </location>
</feature>
<evidence type="ECO:0000256" key="1">
    <source>
        <dbReference type="SAM" id="MobiDB-lite"/>
    </source>
</evidence>
<dbReference type="GO" id="GO:0005829">
    <property type="term" value="C:cytosol"/>
    <property type="evidence" value="ECO:0007669"/>
    <property type="project" value="TreeGrafter"/>
</dbReference>
<evidence type="ECO:0000313" key="4">
    <source>
        <dbReference type="Proteomes" id="UP000002866"/>
    </source>
</evidence>
<dbReference type="GO" id="GO:0031625">
    <property type="term" value="F:ubiquitin protein ligase binding"/>
    <property type="evidence" value="ECO:0007669"/>
    <property type="project" value="TreeGrafter"/>
</dbReference>
<dbReference type="GO" id="GO:0070086">
    <property type="term" value="P:ubiquitin-dependent endocytosis"/>
    <property type="evidence" value="ECO:0007669"/>
    <property type="project" value="TreeGrafter"/>
</dbReference>
<dbReference type="eggNOG" id="KOG3780">
    <property type="taxonomic scope" value="Eukaryota"/>
</dbReference>
<sequence length="919" mass="100706">MSFFSSHRQAEKAPILFDIRFDTSDDNVILLKGSSRESASALLSGKIVLSINEPMQIRNIFMRLFAKLTVNLEVNANTNNTPNTAKRYVKQEKILFDKKLDNIQIDNLVGKQSTNQSVPYSTTNSNNSETTMGWRSRSKSSSIATLTNSNSSPNFTSMNKTSIIKLQKGNYEFPFSYILPGSSFESVNGLPNASINYTLQTIIERGKYSTDLLLNKDIKVIRTLTTDAVELSETVSVNNNWPGKIDYSISVPTKAIAIGSVSSLSIGLVPLVKHLRLGPIKVILLEQYQYSNNSGEIITNDRKVLKFKLKDPLGHIEMAKQSEETGLDPFIFQSKWEVTTNFQVPSSLSRCTQDCTIKKYIKVRHKLKFVISMINEDGHISQLKASLPIVLYISPLIPLTVQSKELREQKYSCTNLTQHSSLSNLSTMSSQNFSGKNSVDSKYPHSVANIRNLDNEEEQNKDDEIIFPSIVSSLDLQNATNTPAPEITSPLNPVVTVGSTNAGSTVSPMGFQYSATSILPVLQEAPKLAQDLPSLMVPPNYEDRIYDRLWGTNCTDHNGAIVENLTLSTPVSPNLTHSPIIESNLFPDGSASNYMADVPEGLTMPNNENINITTNNPFRSEVTQSEPRRTISANTPHTRTDSFRRVGSSTELDINNLPSTPGLMIRPISFNSSSQLSMKDWPVKDMSRVPSYDMAKKNVISSDDLPPAYISSKHKRGHSTNNSSINATPATIASSNHSSSMRRSNSSFLQMGQIKPKKPPISGSSSSTSLTSSIKNALIGDTTTSPPNLSPNLSKNSSFKISNTANKHFAFGMTPVGEKTPTEPATISSSRISSSTNLRTTNSNANITIGDSNSIHTNTASNGTSTTNITIRSNRRSSNRSSSEDKTPRPRPTRSVSTSAFSTSHSFSNVFSILSNVGS</sequence>
<gene>
    <name evidence="3" type="primary">TBLA0D04910</name>
    <name evidence="3" type="ORF">TBLA_0D04910</name>
</gene>
<feature type="domain" description="Arrestin C-terminal-like" evidence="2">
    <location>
        <begin position="241"/>
        <end position="396"/>
    </location>
</feature>
<dbReference type="PANTHER" id="PTHR11188:SF17">
    <property type="entry name" value="FI21816P1"/>
    <property type="match status" value="1"/>
</dbReference>
<feature type="compositionally biased region" description="Polar residues" evidence="1">
    <location>
        <begin position="620"/>
        <end position="637"/>
    </location>
</feature>
<dbReference type="GeneID" id="14496022"/>
<dbReference type="AlphaFoldDB" id="I2H3N4"/>
<dbReference type="Gene3D" id="2.60.40.640">
    <property type="match status" value="1"/>
</dbReference>
<feature type="compositionally biased region" description="Low complexity" evidence="1">
    <location>
        <begin position="121"/>
        <end position="131"/>
    </location>
</feature>
<feature type="compositionally biased region" description="Polar residues" evidence="1">
    <location>
        <begin position="719"/>
        <end position="733"/>
    </location>
</feature>